<organism evidence="2 3">
    <name type="scientific">Citrullus colocynthis</name>
    <name type="common">colocynth</name>
    <dbReference type="NCBI Taxonomy" id="252529"/>
    <lineage>
        <taxon>Eukaryota</taxon>
        <taxon>Viridiplantae</taxon>
        <taxon>Streptophyta</taxon>
        <taxon>Embryophyta</taxon>
        <taxon>Tracheophyta</taxon>
        <taxon>Spermatophyta</taxon>
        <taxon>Magnoliopsida</taxon>
        <taxon>eudicotyledons</taxon>
        <taxon>Gunneridae</taxon>
        <taxon>Pentapetalae</taxon>
        <taxon>rosids</taxon>
        <taxon>fabids</taxon>
        <taxon>Cucurbitales</taxon>
        <taxon>Cucurbitaceae</taxon>
        <taxon>Benincaseae</taxon>
        <taxon>Citrullus</taxon>
    </lineage>
</organism>
<evidence type="ECO:0000313" key="3">
    <source>
        <dbReference type="Proteomes" id="UP001642487"/>
    </source>
</evidence>
<feature type="non-terminal residue" evidence="2">
    <location>
        <position position="100"/>
    </location>
</feature>
<keyword evidence="1" id="KW-0812">Transmembrane</keyword>
<gene>
    <name evidence="2" type="ORF">CITCOLO1_LOCUS12237</name>
</gene>
<name>A0ABP0YI68_9ROSI</name>
<proteinExistence type="predicted"/>
<accession>A0ABP0YI68</accession>
<evidence type="ECO:0000313" key="2">
    <source>
        <dbReference type="EMBL" id="CAK9320194.1"/>
    </source>
</evidence>
<dbReference type="Proteomes" id="UP001642487">
    <property type="component" value="Chromosome 4"/>
</dbReference>
<feature type="transmembrane region" description="Helical" evidence="1">
    <location>
        <begin position="34"/>
        <end position="56"/>
    </location>
</feature>
<protein>
    <recommendedName>
        <fullName evidence="4">CASP-like protein</fullName>
    </recommendedName>
</protein>
<evidence type="ECO:0008006" key="4">
    <source>
        <dbReference type="Google" id="ProtNLM"/>
    </source>
</evidence>
<keyword evidence="1" id="KW-1133">Transmembrane helix</keyword>
<dbReference type="EMBL" id="OZ021738">
    <property type="protein sequence ID" value="CAK9320194.1"/>
    <property type="molecule type" value="Genomic_DNA"/>
</dbReference>
<reference evidence="2 3" key="1">
    <citation type="submission" date="2024-03" db="EMBL/GenBank/DDBJ databases">
        <authorList>
            <person name="Gkanogiannis A."/>
            <person name="Becerra Lopez-Lavalle L."/>
        </authorList>
    </citation>
    <scope>NUCLEOTIDE SEQUENCE [LARGE SCALE GENOMIC DNA]</scope>
</reference>
<keyword evidence="3" id="KW-1185">Reference proteome</keyword>
<keyword evidence="1" id="KW-0472">Membrane</keyword>
<evidence type="ECO:0000256" key="1">
    <source>
        <dbReference type="SAM" id="Phobius"/>
    </source>
</evidence>
<sequence length="100" mass="11058">MSWAFGFGKRLAADCCSLIQPRVYDRRLVFQSSLTTAVLVASLAFVSVAVSFVQLLPCYAHYRLSSSTAVVCLRYGKKLVTCGALFGYLAAPKSDFDEFW</sequence>